<dbReference type="EMBL" id="ML735725">
    <property type="protein sequence ID" value="KAE8418571.1"/>
    <property type="molecule type" value="Genomic_DNA"/>
</dbReference>
<feature type="compositionally biased region" description="Polar residues" evidence="1">
    <location>
        <begin position="1"/>
        <end position="11"/>
    </location>
</feature>
<gene>
    <name evidence="2" type="ORF">BDV36DRAFT_253716</name>
</gene>
<dbReference type="Proteomes" id="UP000325395">
    <property type="component" value="Unassembled WGS sequence"/>
</dbReference>
<evidence type="ECO:0000313" key="3">
    <source>
        <dbReference type="Proteomes" id="UP000325395"/>
    </source>
</evidence>
<accession>A0ABQ6WN86</accession>
<reference evidence="2 3" key="1">
    <citation type="submission" date="2019-04" db="EMBL/GenBank/DDBJ databases">
        <authorList>
            <consortium name="DOE Joint Genome Institute"/>
            <person name="Mondo S."/>
            <person name="Kjaerbolling I."/>
            <person name="Vesth T."/>
            <person name="Frisvad J.C."/>
            <person name="Nybo J.L."/>
            <person name="Theobald S."/>
            <person name="Kildgaard S."/>
            <person name="Isbrandt T."/>
            <person name="Kuo A."/>
            <person name="Sato A."/>
            <person name="Lyhne E.K."/>
            <person name="Kogle M.E."/>
            <person name="Wiebenga A."/>
            <person name="Kun R.S."/>
            <person name="Lubbers R.J."/>
            <person name="Makela M.R."/>
            <person name="Barry K."/>
            <person name="Chovatia M."/>
            <person name="Clum A."/>
            <person name="Daum C."/>
            <person name="Haridas S."/>
            <person name="He G."/>
            <person name="LaButti K."/>
            <person name="Lipzen A."/>
            <person name="Riley R."/>
            <person name="Salamov A."/>
            <person name="Simmons B.A."/>
            <person name="Magnuson J.K."/>
            <person name="Henrissat B."/>
            <person name="Mortensen U.H."/>
            <person name="Larsen T.O."/>
            <person name="Devries R.P."/>
            <person name="Grigoriev I.V."/>
            <person name="Machida M."/>
            <person name="Baker S.E."/>
            <person name="Andersen M.R."/>
            <person name="Cantor M.N."/>
            <person name="Hua S.X."/>
        </authorList>
    </citation>
    <scope>NUCLEOTIDE SEQUENCE [LARGE SCALE GENOMIC DNA]</scope>
    <source>
        <strain evidence="2 3">CBS 117616</strain>
    </source>
</reference>
<proteinExistence type="predicted"/>
<sequence length="69" mass="7516">MPSVSVKSSYSLDERGNEDEPCRGSAALQMIGGIIAASVAFNASPRLFKCMDTHPFRDLRAPPLQLNHL</sequence>
<protein>
    <submittedName>
        <fullName evidence="2">Uncharacterized protein</fullName>
    </submittedName>
</protein>
<keyword evidence="3" id="KW-1185">Reference proteome</keyword>
<evidence type="ECO:0000313" key="2">
    <source>
        <dbReference type="EMBL" id="KAE8418571.1"/>
    </source>
</evidence>
<name>A0ABQ6WN86_9EURO</name>
<organism evidence="2 3">
    <name type="scientific">Aspergillus pseudocaelatus</name>
    <dbReference type="NCBI Taxonomy" id="1825620"/>
    <lineage>
        <taxon>Eukaryota</taxon>
        <taxon>Fungi</taxon>
        <taxon>Dikarya</taxon>
        <taxon>Ascomycota</taxon>
        <taxon>Pezizomycotina</taxon>
        <taxon>Eurotiomycetes</taxon>
        <taxon>Eurotiomycetidae</taxon>
        <taxon>Eurotiales</taxon>
        <taxon>Aspergillaceae</taxon>
        <taxon>Aspergillus</taxon>
        <taxon>Aspergillus subgen. Circumdati</taxon>
    </lineage>
</organism>
<feature type="compositionally biased region" description="Basic and acidic residues" evidence="1">
    <location>
        <begin position="12"/>
        <end position="22"/>
    </location>
</feature>
<evidence type="ECO:0000256" key="1">
    <source>
        <dbReference type="SAM" id="MobiDB-lite"/>
    </source>
</evidence>
<feature type="region of interest" description="Disordered" evidence="1">
    <location>
        <begin position="1"/>
        <end position="23"/>
    </location>
</feature>